<accession>A0A923DZ18</accession>
<organism evidence="2 3">
    <name type="scientific">Pedobacter planticolens</name>
    <dbReference type="NCBI Taxonomy" id="2679964"/>
    <lineage>
        <taxon>Bacteria</taxon>
        <taxon>Pseudomonadati</taxon>
        <taxon>Bacteroidota</taxon>
        <taxon>Sphingobacteriia</taxon>
        <taxon>Sphingobacteriales</taxon>
        <taxon>Sphingobacteriaceae</taxon>
        <taxon>Pedobacter</taxon>
    </lineage>
</organism>
<dbReference type="RefSeq" id="WP_182922441.1">
    <property type="nucleotide sequence ID" value="NZ_WNXD01000002.1"/>
</dbReference>
<keyword evidence="1" id="KW-1133">Transmembrane helix</keyword>
<dbReference type="EMBL" id="WNXD01000002">
    <property type="protein sequence ID" value="MBB2145750.1"/>
    <property type="molecule type" value="Genomic_DNA"/>
</dbReference>
<keyword evidence="1" id="KW-0472">Membrane</keyword>
<proteinExistence type="predicted"/>
<sequence>MKKTTMEDFRLMDRIMLDLHQKRKSVMDFEAELPLRHDDIDYCLDELENMGLAEKIFEDGGGTYQLTVDGKRFIKNGTFEQKAQREEVKVVESRNLAQQESERKEIEFNWKAKDEKRKNTTLLFSFVLLCFGAWNIYLQTANSNRFQQTNDEVDSIKTLAEQSKKRIDLLTEQLETANRSRTSPEKHR</sequence>
<comment type="caution">
    <text evidence="2">The sequence shown here is derived from an EMBL/GenBank/DDBJ whole genome shotgun (WGS) entry which is preliminary data.</text>
</comment>
<name>A0A923DZ18_9SPHI</name>
<feature type="transmembrane region" description="Helical" evidence="1">
    <location>
        <begin position="120"/>
        <end position="138"/>
    </location>
</feature>
<dbReference type="Proteomes" id="UP000601055">
    <property type="component" value="Unassembled WGS sequence"/>
</dbReference>
<keyword evidence="1" id="KW-0812">Transmembrane</keyword>
<dbReference type="AlphaFoldDB" id="A0A923DZ18"/>
<evidence type="ECO:0000256" key="1">
    <source>
        <dbReference type="SAM" id="Phobius"/>
    </source>
</evidence>
<reference evidence="2" key="1">
    <citation type="submission" date="2019-11" db="EMBL/GenBank/DDBJ databases">
        <title>Description of Pedobacter sp. LMG 31464T.</title>
        <authorList>
            <person name="Carlier A."/>
            <person name="Qi S."/>
            <person name="Vandamme P."/>
        </authorList>
    </citation>
    <scope>NUCLEOTIDE SEQUENCE</scope>
    <source>
        <strain evidence="2">LMG 31464</strain>
    </source>
</reference>
<gene>
    <name evidence="2" type="ORF">GM921_09650</name>
</gene>
<protein>
    <submittedName>
        <fullName evidence="2">Uncharacterized protein</fullName>
    </submittedName>
</protein>
<evidence type="ECO:0000313" key="3">
    <source>
        <dbReference type="Proteomes" id="UP000601055"/>
    </source>
</evidence>
<evidence type="ECO:0000313" key="2">
    <source>
        <dbReference type="EMBL" id="MBB2145750.1"/>
    </source>
</evidence>
<keyword evidence="3" id="KW-1185">Reference proteome</keyword>